<dbReference type="CDD" id="cd06260">
    <property type="entry name" value="DUF820-like"/>
    <property type="match status" value="1"/>
</dbReference>
<evidence type="ECO:0000313" key="4">
    <source>
        <dbReference type="Proteomes" id="UP001054846"/>
    </source>
</evidence>
<feature type="coiled-coil region" evidence="1">
    <location>
        <begin position="211"/>
        <end position="248"/>
    </location>
</feature>
<dbReference type="PANTHER" id="PTHR33352">
    <property type="entry name" value="SLR1095 PROTEIN"/>
    <property type="match status" value="1"/>
</dbReference>
<organism evidence="3 4">
    <name type="scientific">Gloeobacter morelensis MG652769</name>
    <dbReference type="NCBI Taxonomy" id="2781736"/>
    <lineage>
        <taxon>Bacteria</taxon>
        <taxon>Bacillati</taxon>
        <taxon>Cyanobacteriota</taxon>
        <taxon>Cyanophyceae</taxon>
        <taxon>Gloeobacterales</taxon>
        <taxon>Gloeobacteraceae</taxon>
        <taxon>Gloeobacter</taxon>
        <taxon>Gloeobacter morelensis</taxon>
    </lineage>
</organism>
<name>A0ABY3PGS9_9CYAN</name>
<accession>A0ABY3PGS9</accession>
<keyword evidence="4" id="KW-1185">Reference proteome</keyword>
<dbReference type="Gene3D" id="3.90.1570.10">
    <property type="entry name" value="tt1808, chain A"/>
    <property type="match status" value="1"/>
</dbReference>
<dbReference type="InterPro" id="IPR012296">
    <property type="entry name" value="Nuclease_put_TT1808"/>
</dbReference>
<evidence type="ECO:0000256" key="1">
    <source>
        <dbReference type="SAM" id="Coils"/>
    </source>
</evidence>
<protein>
    <submittedName>
        <fullName evidence="3">Uma2 family endonuclease</fullName>
    </submittedName>
</protein>
<proteinExistence type="predicted"/>
<dbReference type="EMBL" id="CP063845">
    <property type="protein sequence ID" value="UFP92876.1"/>
    <property type="molecule type" value="Genomic_DNA"/>
</dbReference>
<feature type="domain" description="Putative restriction endonuclease" evidence="2">
    <location>
        <begin position="14"/>
        <end position="183"/>
    </location>
</feature>
<keyword evidence="3" id="KW-0255">Endonuclease</keyword>
<evidence type="ECO:0000259" key="2">
    <source>
        <dbReference type="Pfam" id="PF05685"/>
    </source>
</evidence>
<evidence type="ECO:0000313" key="3">
    <source>
        <dbReference type="EMBL" id="UFP92876.1"/>
    </source>
</evidence>
<dbReference type="PANTHER" id="PTHR33352:SF3">
    <property type="entry name" value="SLR1612 PROTEIN"/>
    <property type="match status" value="1"/>
</dbReference>
<keyword evidence="3" id="KW-0540">Nuclease</keyword>
<dbReference type="Proteomes" id="UP001054846">
    <property type="component" value="Chromosome"/>
</dbReference>
<keyword evidence="1" id="KW-0175">Coiled coil</keyword>
<dbReference type="RefSeq" id="WP_230839873.1">
    <property type="nucleotide sequence ID" value="NZ_CP063845.1"/>
</dbReference>
<gene>
    <name evidence="3" type="ORF">ISF26_13700</name>
</gene>
<dbReference type="GO" id="GO:0004519">
    <property type="term" value="F:endonuclease activity"/>
    <property type="evidence" value="ECO:0007669"/>
    <property type="project" value="UniProtKB-KW"/>
</dbReference>
<dbReference type="Pfam" id="PF05685">
    <property type="entry name" value="Uma2"/>
    <property type="match status" value="1"/>
</dbReference>
<reference evidence="3 4" key="1">
    <citation type="journal article" date="2021" name="Genome Biol. Evol.">
        <title>Complete Genome Sequencing of a Novel Gloeobacter Species from a Waterfall Cave in Mexico.</title>
        <authorList>
            <person name="Saw J.H."/>
            <person name="Cardona T."/>
            <person name="Montejano G."/>
        </authorList>
    </citation>
    <scope>NUCLEOTIDE SEQUENCE [LARGE SCALE GENOMIC DNA]</scope>
    <source>
        <strain evidence="3">MG652769</strain>
    </source>
</reference>
<sequence length="259" mass="30352">MTTDRPPRRSLPTMYDLPSEEVGQPGLPDEYHLRQAQLLTETFRPATHPAERIFTACDVNLYYDPLHTGYYKRPDWYAVVDVPSLYLGQDMRRSYVLWDEQVRPLVIVELLSPGTEDEDLGLRPRRPGEPPTKWEAYAQYVRVPYYVVFDGATCELRVFRPREGTFAPRRIKDERVWVREVQLSLGIWRGEYFGCRRAWLRWRDGEGNWVLTPAEQERARAEQEKARAEQEKARADLAERRAAAMAERLRVLGVDPDEL</sequence>
<keyword evidence="3" id="KW-0378">Hydrolase</keyword>
<dbReference type="InterPro" id="IPR008538">
    <property type="entry name" value="Uma2"/>
</dbReference>